<feature type="compositionally biased region" description="Pro residues" evidence="2">
    <location>
        <begin position="1"/>
        <end position="10"/>
    </location>
</feature>
<dbReference type="Gene3D" id="3.30.160.60">
    <property type="entry name" value="Classic Zinc Finger"/>
    <property type="match status" value="1"/>
</dbReference>
<reference evidence="5" key="1">
    <citation type="journal article" date="2023" name="Mol. Phylogenet. Evol.">
        <title>Genome-scale phylogeny and comparative genomics of the fungal order Sordariales.</title>
        <authorList>
            <person name="Hensen N."/>
            <person name="Bonometti L."/>
            <person name="Westerberg I."/>
            <person name="Brannstrom I.O."/>
            <person name="Guillou S."/>
            <person name="Cros-Aarteil S."/>
            <person name="Calhoun S."/>
            <person name="Haridas S."/>
            <person name="Kuo A."/>
            <person name="Mondo S."/>
            <person name="Pangilinan J."/>
            <person name="Riley R."/>
            <person name="LaButti K."/>
            <person name="Andreopoulos B."/>
            <person name="Lipzen A."/>
            <person name="Chen C."/>
            <person name="Yan M."/>
            <person name="Daum C."/>
            <person name="Ng V."/>
            <person name="Clum A."/>
            <person name="Steindorff A."/>
            <person name="Ohm R.A."/>
            <person name="Martin F."/>
            <person name="Silar P."/>
            <person name="Natvig D.O."/>
            <person name="Lalanne C."/>
            <person name="Gautier V."/>
            <person name="Ament-Velasquez S.L."/>
            <person name="Kruys A."/>
            <person name="Hutchinson M.I."/>
            <person name="Powell A.J."/>
            <person name="Barry K."/>
            <person name="Miller A.N."/>
            <person name="Grigoriev I.V."/>
            <person name="Debuchy R."/>
            <person name="Gladieux P."/>
            <person name="Hiltunen Thoren M."/>
            <person name="Johannesson H."/>
        </authorList>
    </citation>
    <scope>NUCLEOTIDE SEQUENCE [LARGE SCALE GENOMIC DNA]</scope>
    <source>
        <strain evidence="5">CBS 284.82</strain>
    </source>
</reference>
<feature type="region of interest" description="Disordered" evidence="2">
    <location>
        <begin position="56"/>
        <end position="81"/>
    </location>
</feature>
<evidence type="ECO:0000313" key="5">
    <source>
        <dbReference type="Proteomes" id="UP001303115"/>
    </source>
</evidence>
<dbReference type="Pfam" id="PF00096">
    <property type="entry name" value="zf-C2H2"/>
    <property type="match status" value="1"/>
</dbReference>
<evidence type="ECO:0000256" key="1">
    <source>
        <dbReference type="PROSITE-ProRule" id="PRU00042"/>
    </source>
</evidence>
<feature type="compositionally biased region" description="Basic residues" evidence="2">
    <location>
        <begin position="56"/>
        <end position="66"/>
    </location>
</feature>
<dbReference type="PROSITE" id="PS50157">
    <property type="entry name" value="ZINC_FINGER_C2H2_2"/>
    <property type="match status" value="1"/>
</dbReference>
<gene>
    <name evidence="4" type="ORF">C8A01DRAFT_20641</name>
</gene>
<keyword evidence="5" id="KW-1185">Reference proteome</keyword>
<comment type="caution">
    <text evidence="4">The sequence shown here is derived from an EMBL/GenBank/DDBJ whole genome shotgun (WGS) entry which is preliminary data.</text>
</comment>
<keyword evidence="1" id="KW-0863">Zinc-finger</keyword>
<sequence length="81" mass="8956">MDGPLGPHPDAPGGQTPWIPAVPAQLPHAIASPPGKRRFECSVLACGRHFTRKEHLTRHAKSHSSHPQHQCPICGRRYARR</sequence>
<feature type="domain" description="C2H2-type" evidence="3">
    <location>
        <begin position="39"/>
        <end position="68"/>
    </location>
</feature>
<dbReference type="GO" id="GO:0008270">
    <property type="term" value="F:zinc ion binding"/>
    <property type="evidence" value="ECO:0007669"/>
    <property type="project" value="UniProtKB-KW"/>
</dbReference>
<evidence type="ECO:0000259" key="3">
    <source>
        <dbReference type="PROSITE" id="PS50157"/>
    </source>
</evidence>
<evidence type="ECO:0000256" key="2">
    <source>
        <dbReference type="SAM" id="MobiDB-lite"/>
    </source>
</evidence>
<organism evidence="4 5">
    <name type="scientific">Parachaetomium inaequale</name>
    <dbReference type="NCBI Taxonomy" id="2588326"/>
    <lineage>
        <taxon>Eukaryota</taxon>
        <taxon>Fungi</taxon>
        <taxon>Dikarya</taxon>
        <taxon>Ascomycota</taxon>
        <taxon>Pezizomycotina</taxon>
        <taxon>Sordariomycetes</taxon>
        <taxon>Sordariomycetidae</taxon>
        <taxon>Sordariales</taxon>
        <taxon>Chaetomiaceae</taxon>
        <taxon>Parachaetomium</taxon>
    </lineage>
</organism>
<dbReference type="PROSITE" id="PS00028">
    <property type="entry name" value="ZINC_FINGER_C2H2_1"/>
    <property type="match status" value="1"/>
</dbReference>
<dbReference type="InterPro" id="IPR013087">
    <property type="entry name" value="Znf_C2H2_type"/>
</dbReference>
<evidence type="ECO:0000313" key="4">
    <source>
        <dbReference type="EMBL" id="KAK4032261.1"/>
    </source>
</evidence>
<protein>
    <recommendedName>
        <fullName evidence="3">C2H2-type domain-containing protein</fullName>
    </recommendedName>
</protein>
<name>A0AAN6SKZ6_9PEZI</name>
<dbReference type="InterPro" id="IPR036236">
    <property type="entry name" value="Znf_C2H2_sf"/>
</dbReference>
<dbReference type="AlphaFoldDB" id="A0AAN6SKZ6"/>
<dbReference type="SUPFAM" id="SSF57667">
    <property type="entry name" value="beta-beta-alpha zinc fingers"/>
    <property type="match status" value="1"/>
</dbReference>
<dbReference type="Proteomes" id="UP001303115">
    <property type="component" value="Unassembled WGS sequence"/>
</dbReference>
<keyword evidence="1" id="KW-0479">Metal-binding</keyword>
<accession>A0AAN6SKZ6</accession>
<dbReference type="EMBL" id="MU854629">
    <property type="protein sequence ID" value="KAK4032261.1"/>
    <property type="molecule type" value="Genomic_DNA"/>
</dbReference>
<keyword evidence="1" id="KW-0862">Zinc</keyword>
<feature type="region of interest" description="Disordered" evidence="2">
    <location>
        <begin position="1"/>
        <end position="34"/>
    </location>
</feature>
<proteinExistence type="predicted"/>